<protein>
    <submittedName>
        <fullName evidence="1">YaaC family protein</fullName>
    </submittedName>
</protein>
<organism evidence="1 2">
    <name type="scientific">Tigheibacillus halophilus</name>
    <dbReference type="NCBI Taxonomy" id="361280"/>
    <lineage>
        <taxon>Bacteria</taxon>
        <taxon>Bacillati</taxon>
        <taxon>Bacillota</taxon>
        <taxon>Bacilli</taxon>
        <taxon>Bacillales</taxon>
        <taxon>Bacillaceae</taxon>
        <taxon>Tigheibacillus</taxon>
    </lineage>
</organism>
<dbReference type="EMBL" id="JAWDIP010000003">
    <property type="protein sequence ID" value="MDY0394730.1"/>
    <property type="molecule type" value="Genomic_DNA"/>
</dbReference>
<dbReference type="Proteomes" id="UP001281447">
    <property type="component" value="Unassembled WGS sequence"/>
</dbReference>
<accession>A0ABU5C5Y2</accession>
<sequence>MLLDRYHLTKQAFVQRIKGYVARNSIHSSYEDVSTLYMEVTAPVDEAHSPFFLDSTQNIYFPADRKQCLSLPEAVVHYLLLYNLSMLSRYEAEWWGGTARHKIGCRFSAHIPVFKSDRR</sequence>
<dbReference type="Pfam" id="PF14175">
    <property type="entry name" value="YaaC"/>
    <property type="match status" value="1"/>
</dbReference>
<keyword evidence="2" id="KW-1185">Reference proteome</keyword>
<comment type="caution">
    <text evidence="1">The sequence shown here is derived from an EMBL/GenBank/DDBJ whole genome shotgun (WGS) entry which is preliminary data.</text>
</comment>
<gene>
    <name evidence="1" type="ORF">RWE15_10055</name>
</gene>
<dbReference type="InterPro" id="IPR026988">
    <property type="entry name" value="YaaC-like"/>
</dbReference>
<evidence type="ECO:0000313" key="1">
    <source>
        <dbReference type="EMBL" id="MDY0394730.1"/>
    </source>
</evidence>
<proteinExistence type="predicted"/>
<name>A0ABU5C5Y2_9BACI</name>
<reference evidence="1 2" key="1">
    <citation type="submission" date="2023-10" db="EMBL/GenBank/DDBJ databases">
        <title>Virgibacillus halophilus 5B73C genome.</title>
        <authorList>
            <person name="Miliotis G."/>
            <person name="Sengupta P."/>
            <person name="Hameed A."/>
            <person name="Chuvochina M."/>
            <person name="Mcdonagh F."/>
            <person name="Simpson A.C."/>
            <person name="Singh N.K."/>
            <person name="Rekha P.D."/>
            <person name="Raman K."/>
            <person name="Hugenholtz P."/>
            <person name="Venkateswaran K."/>
        </authorList>
    </citation>
    <scope>NUCLEOTIDE SEQUENCE [LARGE SCALE GENOMIC DNA]</scope>
    <source>
        <strain evidence="1 2">5B73C</strain>
    </source>
</reference>
<evidence type="ECO:0000313" key="2">
    <source>
        <dbReference type="Proteomes" id="UP001281447"/>
    </source>
</evidence>